<dbReference type="GO" id="GO:0000156">
    <property type="term" value="F:phosphorelay response regulator activity"/>
    <property type="evidence" value="ECO:0007669"/>
    <property type="project" value="TreeGrafter"/>
</dbReference>
<feature type="domain" description="OmpR/PhoB-type" evidence="9">
    <location>
        <begin position="128"/>
        <end position="225"/>
    </location>
</feature>
<keyword evidence="3" id="KW-0805">Transcription regulation</keyword>
<dbReference type="InterPro" id="IPR011006">
    <property type="entry name" value="CheY-like_superfamily"/>
</dbReference>
<accession>A0A6N7W5X9</accession>
<reference evidence="10 11" key="1">
    <citation type="submission" date="2019-08" db="EMBL/GenBank/DDBJ databases">
        <title>In-depth cultivation of the pig gut microbiome towards novel bacterial diversity and tailored functional studies.</title>
        <authorList>
            <person name="Wylensek D."/>
            <person name="Hitch T.C.A."/>
            <person name="Clavel T."/>
        </authorList>
    </citation>
    <scope>NUCLEOTIDE SEQUENCE [LARGE SCALE GENOMIC DNA]</scope>
    <source>
        <strain evidence="10 11">WB03_NA08</strain>
    </source>
</reference>
<dbReference type="GO" id="GO:0032993">
    <property type="term" value="C:protein-DNA complex"/>
    <property type="evidence" value="ECO:0007669"/>
    <property type="project" value="TreeGrafter"/>
</dbReference>
<dbReference type="EMBL" id="VULO01000002">
    <property type="protein sequence ID" value="MSS83548.1"/>
    <property type="molecule type" value="Genomic_DNA"/>
</dbReference>
<evidence type="ECO:0000313" key="10">
    <source>
        <dbReference type="EMBL" id="MSS83548.1"/>
    </source>
</evidence>
<gene>
    <name evidence="10" type="ORF">FYJ24_01965</name>
</gene>
<dbReference type="SMART" id="SM00862">
    <property type="entry name" value="Trans_reg_C"/>
    <property type="match status" value="1"/>
</dbReference>
<evidence type="ECO:0000256" key="5">
    <source>
        <dbReference type="ARBA" id="ARBA00023163"/>
    </source>
</evidence>
<dbReference type="CDD" id="cd00383">
    <property type="entry name" value="trans_reg_C"/>
    <property type="match status" value="1"/>
</dbReference>
<dbReference type="Pfam" id="PF00486">
    <property type="entry name" value="Trans_reg_C"/>
    <property type="match status" value="1"/>
</dbReference>
<dbReference type="GO" id="GO:0000976">
    <property type="term" value="F:transcription cis-regulatory region binding"/>
    <property type="evidence" value="ECO:0007669"/>
    <property type="project" value="TreeGrafter"/>
</dbReference>
<comment type="caution">
    <text evidence="10">The sequence shown here is derived from an EMBL/GenBank/DDBJ whole genome shotgun (WGS) entry which is preliminary data.</text>
</comment>
<sequence length="229" mass="25409">MVRVLVVDDEPSLQVLLKTVLLKEGWDVVTVGTGAEAVLQAREFRPHLIVLDVILPDIDGMQVLETIRREGNDAMVLFLTANSDVEDRIDGIAAGGDDYVTKPFSIKEVVVRLHALLRRSTVLSPSSKGQLHVGSLELDENSFTVTRGERHVQLTVTEFSLLKFLMSKAGSIVTKSEILKEVWGREEDDNSNLVELYISYLRKKIDADANPMIHTIRGAGYVLKSDIPS</sequence>
<dbReference type="InterPro" id="IPR001867">
    <property type="entry name" value="OmpR/PhoB-type_DNA-bd"/>
</dbReference>
<keyword evidence="4 7" id="KW-0238">DNA-binding</keyword>
<evidence type="ECO:0000259" key="8">
    <source>
        <dbReference type="PROSITE" id="PS50110"/>
    </source>
</evidence>
<dbReference type="GO" id="GO:0006355">
    <property type="term" value="P:regulation of DNA-templated transcription"/>
    <property type="evidence" value="ECO:0007669"/>
    <property type="project" value="InterPro"/>
</dbReference>
<dbReference type="PANTHER" id="PTHR48111">
    <property type="entry name" value="REGULATOR OF RPOS"/>
    <property type="match status" value="1"/>
</dbReference>
<feature type="modified residue" description="4-aspartylphosphate" evidence="6">
    <location>
        <position position="52"/>
    </location>
</feature>
<evidence type="ECO:0000256" key="3">
    <source>
        <dbReference type="ARBA" id="ARBA00023015"/>
    </source>
</evidence>
<keyword evidence="1 6" id="KW-0597">Phosphoprotein</keyword>
<dbReference type="Proteomes" id="UP000470875">
    <property type="component" value="Unassembled WGS sequence"/>
</dbReference>
<organism evidence="10 11">
    <name type="scientific">Scrofimicrobium canadense</name>
    <dbReference type="NCBI Taxonomy" id="2652290"/>
    <lineage>
        <taxon>Bacteria</taxon>
        <taxon>Bacillati</taxon>
        <taxon>Actinomycetota</taxon>
        <taxon>Actinomycetes</taxon>
        <taxon>Actinomycetales</taxon>
        <taxon>Actinomycetaceae</taxon>
        <taxon>Scrofimicrobium</taxon>
    </lineage>
</organism>
<evidence type="ECO:0000256" key="1">
    <source>
        <dbReference type="ARBA" id="ARBA00022553"/>
    </source>
</evidence>
<dbReference type="SMART" id="SM00448">
    <property type="entry name" value="REC"/>
    <property type="match status" value="1"/>
</dbReference>
<evidence type="ECO:0000256" key="4">
    <source>
        <dbReference type="ARBA" id="ARBA00023125"/>
    </source>
</evidence>
<dbReference type="PROSITE" id="PS51755">
    <property type="entry name" value="OMPR_PHOB"/>
    <property type="match status" value="1"/>
</dbReference>
<dbReference type="Pfam" id="PF00072">
    <property type="entry name" value="Response_reg"/>
    <property type="match status" value="1"/>
</dbReference>
<feature type="DNA-binding region" description="OmpR/PhoB-type" evidence="7">
    <location>
        <begin position="128"/>
        <end position="225"/>
    </location>
</feature>
<feature type="domain" description="Response regulatory" evidence="8">
    <location>
        <begin position="3"/>
        <end position="117"/>
    </location>
</feature>
<dbReference type="GO" id="GO:0005829">
    <property type="term" value="C:cytosol"/>
    <property type="evidence" value="ECO:0007669"/>
    <property type="project" value="TreeGrafter"/>
</dbReference>
<keyword evidence="2" id="KW-0902">Two-component regulatory system</keyword>
<evidence type="ECO:0000256" key="7">
    <source>
        <dbReference type="PROSITE-ProRule" id="PRU01091"/>
    </source>
</evidence>
<evidence type="ECO:0000256" key="6">
    <source>
        <dbReference type="PROSITE-ProRule" id="PRU00169"/>
    </source>
</evidence>
<evidence type="ECO:0000259" key="9">
    <source>
        <dbReference type="PROSITE" id="PS51755"/>
    </source>
</evidence>
<protein>
    <submittedName>
        <fullName evidence="10">Response regulator transcription factor</fullName>
    </submittedName>
</protein>
<name>A0A6N7W5X9_9ACTO</name>
<dbReference type="PANTHER" id="PTHR48111:SF28">
    <property type="entry name" value="TRANSCRIPTIONAL REGULATORY PROTEIN TCRX-RELATED"/>
    <property type="match status" value="1"/>
</dbReference>
<dbReference type="SUPFAM" id="SSF52172">
    <property type="entry name" value="CheY-like"/>
    <property type="match status" value="1"/>
</dbReference>
<dbReference type="FunFam" id="1.10.10.10:FF:000005">
    <property type="entry name" value="Two-component system response regulator"/>
    <property type="match status" value="1"/>
</dbReference>
<dbReference type="AlphaFoldDB" id="A0A6N7W5X9"/>
<dbReference type="InterPro" id="IPR039420">
    <property type="entry name" value="WalR-like"/>
</dbReference>
<dbReference type="PROSITE" id="PS50110">
    <property type="entry name" value="RESPONSE_REGULATORY"/>
    <property type="match status" value="1"/>
</dbReference>
<proteinExistence type="predicted"/>
<keyword evidence="5" id="KW-0804">Transcription</keyword>
<dbReference type="Gene3D" id="1.10.10.10">
    <property type="entry name" value="Winged helix-like DNA-binding domain superfamily/Winged helix DNA-binding domain"/>
    <property type="match status" value="1"/>
</dbReference>
<evidence type="ECO:0000313" key="11">
    <source>
        <dbReference type="Proteomes" id="UP000470875"/>
    </source>
</evidence>
<dbReference type="Gene3D" id="3.40.50.2300">
    <property type="match status" value="1"/>
</dbReference>
<dbReference type="Gene3D" id="6.10.250.690">
    <property type="match status" value="1"/>
</dbReference>
<dbReference type="InterPro" id="IPR036388">
    <property type="entry name" value="WH-like_DNA-bd_sf"/>
</dbReference>
<keyword evidence="11" id="KW-1185">Reference proteome</keyword>
<evidence type="ECO:0000256" key="2">
    <source>
        <dbReference type="ARBA" id="ARBA00023012"/>
    </source>
</evidence>
<dbReference type="InterPro" id="IPR001789">
    <property type="entry name" value="Sig_transdc_resp-reg_receiver"/>
</dbReference>